<dbReference type="EMBL" id="JBHSWE010000001">
    <property type="protein sequence ID" value="MFC6671052.1"/>
    <property type="molecule type" value="Genomic_DNA"/>
</dbReference>
<name>A0ABW2A0P5_9GAMM</name>
<feature type="transmembrane region" description="Helical" evidence="8">
    <location>
        <begin position="29"/>
        <end position="51"/>
    </location>
</feature>
<evidence type="ECO:0000256" key="3">
    <source>
        <dbReference type="ARBA" id="ARBA00022448"/>
    </source>
</evidence>
<feature type="transmembrane region" description="Helical" evidence="8">
    <location>
        <begin position="230"/>
        <end position="247"/>
    </location>
</feature>
<feature type="transmembrane region" description="Helical" evidence="8">
    <location>
        <begin position="170"/>
        <end position="190"/>
    </location>
</feature>
<evidence type="ECO:0000256" key="8">
    <source>
        <dbReference type="RuleBase" id="RU363041"/>
    </source>
</evidence>
<keyword evidence="10" id="KW-1185">Reference proteome</keyword>
<feature type="transmembrane region" description="Helical" evidence="8">
    <location>
        <begin position="131"/>
        <end position="150"/>
    </location>
</feature>
<keyword evidence="5 8" id="KW-0812">Transmembrane</keyword>
<evidence type="ECO:0000313" key="9">
    <source>
        <dbReference type="EMBL" id="MFC6671052.1"/>
    </source>
</evidence>
<dbReference type="RefSeq" id="WP_379909561.1">
    <property type="nucleotide sequence ID" value="NZ_JBHSWE010000001.1"/>
</dbReference>
<keyword evidence="3" id="KW-0813">Transport</keyword>
<proteinExistence type="inferred from homology"/>
<dbReference type="InterPro" id="IPR052017">
    <property type="entry name" value="TSUP"/>
</dbReference>
<dbReference type="PANTHER" id="PTHR30269:SF37">
    <property type="entry name" value="MEMBRANE TRANSPORTER PROTEIN"/>
    <property type="match status" value="1"/>
</dbReference>
<keyword evidence="7 8" id="KW-0472">Membrane</keyword>
<comment type="subcellular location">
    <subcellularLocation>
        <location evidence="1 8">Cell membrane</location>
        <topology evidence="1 8">Multi-pass membrane protein</topology>
    </subcellularLocation>
</comment>
<evidence type="ECO:0000256" key="6">
    <source>
        <dbReference type="ARBA" id="ARBA00022989"/>
    </source>
</evidence>
<dbReference type="Pfam" id="PF01925">
    <property type="entry name" value="TauE"/>
    <property type="match status" value="1"/>
</dbReference>
<accession>A0ABW2A0P5</accession>
<evidence type="ECO:0000256" key="5">
    <source>
        <dbReference type="ARBA" id="ARBA00022692"/>
    </source>
</evidence>
<organism evidence="9 10">
    <name type="scientific">Marinobacterium aestuariivivens</name>
    <dbReference type="NCBI Taxonomy" id="1698799"/>
    <lineage>
        <taxon>Bacteria</taxon>
        <taxon>Pseudomonadati</taxon>
        <taxon>Pseudomonadota</taxon>
        <taxon>Gammaproteobacteria</taxon>
        <taxon>Oceanospirillales</taxon>
        <taxon>Oceanospirillaceae</taxon>
        <taxon>Marinobacterium</taxon>
    </lineage>
</organism>
<comment type="caution">
    <text evidence="9">The sequence shown here is derived from an EMBL/GenBank/DDBJ whole genome shotgun (WGS) entry which is preliminary data.</text>
</comment>
<gene>
    <name evidence="9" type="ORF">ACFQDL_13990</name>
</gene>
<keyword evidence="4 8" id="KW-1003">Cell membrane</keyword>
<reference evidence="10" key="1">
    <citation type="journal article" date="2019" name="Int. J. Syst. Evol. Microbiol.">
        <title>The Global Catalogue of Microorganisms (GCM) 10K type strain sequencing project: providing services to taxonomists for standard genome sequencing and annotation.</title>
        <authorList>
            <consortium name="The Broad Institute Genomics Platform"/>
            <consortium name="The Broad Institute Genome Sequencing Center for Infectious Disease"/>
            <person name="Wu L."/>
            <person name="Ma J."/>
        </authorList>
    </citation>
    <scope>NUCLEOTIDE SEQUENCE [LARGE SCALE GENOMIC DNA]</scope>
    <source>
        <strain evidence="10">NBRC 111756</strain>
    </source>
</reference>
<feature type="transmembrane region" description="Helical" evidence="8">
    <location>
        <begin position="101"/>
        <end position="119"/>
    </location>
</feature>
<evidence type="ECO:0000256" key="7">
    <source>
        <dbReference type="ARBA" id="ARBA00023136"/>
    </source>
</evidence>
<protein>
    <recommendedName>
        <fullName evidence="8">Probable membrane transporter protein</fullName>
    </recommendedName>
</protein>
<evidence type="ECO:0000256" key="2">
    <source>
        <dbReference type="ARBA" id="ARBA00009142"/>
    </source>
</evidence>
<dbReference type="Proteomes" id="UP001596422">
    <property type="component" value="Unassembled WGS sequence"/>
</dbReference>
<evidence type="ECO:0000256" key="4">
    <source>
        <dbReference type="ARBA" id="ARBA00022475"/>
    </source>
</evidence>
<sequence>MGSSELLLLCLAAGSYIQATTGFAFGLIVMASVTALGLAPIDVTALLVSGLSLVNSATTLKGGLWRHINGRALSWVLLACIPATFAGLWLLNHSSDDQRGLLQGTLGLCLIGSSLLMMYRVRQLERPSSGPAFAASGVLAGLMGGLFSTFGPPVTFMMYRQPDSMLAVRATLLCLFSVTAVLRLSAVLWTEPLDSRVVSLFLLGAPAVMLAAIAARHFPPPLSNDALRRFAFGLLLLSGTGLTLRGFL</sequence>
<evidence type="ECO:0000256" key="1">
    <source>
        <dbReference type="ARBA" id="ARBA00004651"/>
    </source>
</evidence>
<keyword evidence="6 8" id="KW-1133">Transmembrane helix</keyword>
<feature type="transmembrane region" description="Helical" evidence="8">
    <location>
        <begin position="197"/>
        <end position="218"/>
    </location>
</feature>
<dbReference type="PANTHER" id="PTHR30269">
    <property type="entry name" value="TRANSMEMBRANE PROTEIN YFCA"/>
    <property type="match status" value="1"/>
</dbReference>
<comment type="similarity">
    <text evidence="2 8">Belongs to the 4-toluene sulfonate uptake permease (TSUP) (TC 2.A.102) family.</text>
</comment>
<evidence type="ECO:0000313" key="10">
    <source>
        <dbReference type="Proteomes" id="UP001596422"/>
    </source>
</evidence>
<dbReference type="InterPro" id="IPR002781">
    <property type="entry name" value="TM_pro_TauE-like"/>
</dbReference>
<feature type="transmembrane region" description="Helical" evidence="8">
    <location>
        <begin position="72"/>
        <end position="89"/>
    </location>
</feature>